<dbReference type="AlphaFoldDB" id="A0A1X7ESG9"/>
<dbReference type="RefSeq" id="WP_085104260.1">
    <property type="nucleotide sequence ID" value="NZ_FWZU01000006.1"/>
</dbReference>
<keyword evidence="3" id="KW-1185">Reference proteome</keyword>
<name>A0A1X7ESG9_9BACT</name>
<gene>
    <name evidence="2" type="ORF">SAMN06295933_3316</name>
</gene>
<dbReference type="EMBL" id="FWZU01000006">
    <property type="protein sequence ID" value="SMF39302.1"/>
    <property type="molecule type" value="Genomic_DNA"/>
</dbReference>
<dbReference type="OrthoDB" id="5430956at2"/>
<organism evidence="2 3">
    <name type="scientific">Desulfovibrio gilichinskyi</name>
    <dbReference type="NCBI Taxonomy" id="1519643"/>
    <lineage>
        <taxon>Bacteria</taxon>
        <taxon>Pseudomonadati</taxon>
        <taxon>Thermodesulfobacteriota</taxon>
        <taxon>Desulfovibrionia</taxon>
        <taxon>Desulfovibrionales</taxon>
        <taxon>Desulfovibrionaceae</taxon>
        <taxon>Desulfovibrio</taxon>
    </lineage>
</organism>
<protein>
    <submittedName>
        <fullName evidence="2">Type I restriction enzyme R protein N terminus (HSDR_N)</fullName>
    </submittedName>
</protein>
<accession>A0A1X7ESG9</accession>
<sequence length="205" mass="23001">MHEISMGGTLRDYLSGEEIDETTYEEFRQALAKILVEEHGYPKDSLKAKVDLCFNIDGEEMCRTIDLVVYDPEGLPILMVMFCAGDVGSYEREAVCAGKLFQGGPVPYVVITDSMDAFLLDAISGDTLAHGMRSVPDYKKLLAMVEGYKREPLPAERRTKIERIFYTYTGFLQGTCCSETCSLPPVRKIELNKIPKGKTLKKHNI</sequence>
<evidence type="ECO:0000259" key="1">
    <source>
        <dbReference type="Pfam" id="PF13588"/>
    </source>
</evidence>
<dbReference type="InterPro" id="IPR029464">
    <property type="entry name" value="HSDR_N"/>
</dbReference>
<dbReference type="Pfam" id="PF13588">
    <property type="entry name" value="HSDR_N_2"/>
    <property type="match status" value="1"/>
</dbReference>
<proteinExistence type="predicted"/>
<evidence type="ECO:0000313" key="3">
    <source>
        <dbReference type="Proteomes" id="UP000192906"/>
    </source>
</evidence>
<dbReference type="STRING" id="1519643.SAMN06295933_3316"/>
<reference evidence="3" key="1">
    <citation type="submission" date="2017-04" db="EMBL/GenBank/DDBJ databases">
        <authorList>
            <person name="Varghese N."/>
            <person name="Submissions S."/>
        </authorList>
    </citation>
    <scope>NUCLEOTIDE SEQUENCE [LARGE SCALE GENOMIC DNA]</scope>
    <source>
        <strain evidence="3">K3S</strain>
    </source>
</reference>
<evidence type="ECO:0000313" key="2">
    <source>
        <dbReference type="EMBL" id="SMF39302.1"/>
    </source>
</evidence>
<feature type="domain" description="Type I restriction enzyme R protein N-terminal" evidence="1">
    <location>
        <begin position="25"/>
        <end position="136"/>
    </location>
</feature>
<dbReference type="Proteomes" id="UP000192906">
    <property type="component" value="Unassembled WGS sequence"/>
</dbReference>